<protein>
    <recommendedName>
        <fullName evidence="7">Anoctamin transmembrane domain-containing protein</fullName>
    </recommendedName>
</protein>
<feature type="transmembrane region" description="Helical" evidence="6">
    <location>
        <begin position="442"/>
        <end position="468"/>
    </location>
</feature>
<keyword evidence="4 6" id="KW-0472">Membrane</keyword>
<evidence type="ECO:0000259" key="7">
    <source>
        <dbReference type="Pfam" id="PF04547"/>
    </source>
</evidence>
<evidence type="ECO:0000256" key="1">
    <source>
        <dbReference type="ARBA" id="ARBA00004141"/>
    </source>
</evidence>
<evidence type="ECO:0000256" key="4">
    <source>
        <dbReference type="ARBA" id="ARBA00023136"/>
    </source>
</evidence>
<evidence type="ECO:0000313" key="9">
    <source>
        <dbReference type="Proteomes" id="UP000695562"/>
    </source>
</evidence>
<feature type="domain" description="Anoctamin transmembrane" evidence="7">
    <location>
        <begin position="135"/>
        <end position="505"/>
    </location>
</feature>
<dbReference type="PANTHER" id="PTHR12308">
    <property type="entry name" value="ANOCTAMIN"/>
    <property type="match status" value="1"/>
</dbReference>
<gene>
    <name evidence="8" type="ORF">CYY_001584</name>
</gene>
<keyword evidence="9" id="KW-1185">Reference proteome</keyword>
<proteinExistence type="predicted"/>
<comment type="subcellular location">
    <subcellularLocation>
        <location evidence="1">Membrane</location>
        <topology evidence="1">Multi-pass membrane protein</topology>
    </subcellularLocation>
</comment>
<feature type="transmembrane region" description="Helical" evidence="6">
    <location>
        <begin position="341"/>
        <end position="358"/>
    </location>
</feature>
<dbReference type="Pfam" id="PF04547">
    <property type="entry name" value="Anoctamin"/>
    <property type="match status" value="1"/>
</dbReference>
<dbReference type="OrthoDB" id="296386at2759"/>
<feature type="transmembrane region" description="Helical" evidence="6">
    <location>
        <begin position="205"/>
        <end position="226"/>
    </location>
</feature>
<sequence>MSDRQSIPLEFYQPEGSGGSPNGAQQQQQIPYNQQQPQYLVQTDASMMDFEVPTNYIHYADLNFKQKFMEDMLGATVRAKKAKVPPGFTVSYTKHGQPFLQSTELEKLDPDDVRAAEEHTQYNLKITCSNQEVERVYGAGIYLYFNFILFCIGINFILFLGVLINMVPHYYYGVRANHFKDYTIQEYILKSLNLQSYYQEEAKLFYFWSTFACIIISFLMGPIYAFKINYYFRKNQTHDFEDGFEVDDEITKNLKISHKSRIFRFIVSYTVFGLLIGVSAVCTVFVLKAVNEYRFLTNILTTSFISAVIIRVINVIYEFFCMYLTRFEKHRTWTNFRNHNTLKLFVFKIINVIVLYILRDRIFRNITNEEISPGCPFVDVGSQLLFILVLDLTIQNIWEIIYSVVWARIGKMFEKKGKKGTDYYKPEFDLADEYIEILYRQFIVYLGLPIFPIVTLFGIVCNFVEYYVDRFRLFKICKRPHRLQGSMKKFLSFYLLIISVVCVVTYPYGSGWVLIQIGFDKGYLSENCPLFEGYPNATTVTI</sequence>
<comment type="caution">
    <text evidence="8">The sequence shown here is derived from an EMBL/GenBank/DDBJ whole genome shotgun (WGS) entry which is preliminary data.</text>
</comment>
<feature type="transmembrane region" description="Helical" evidence="6">
    <location>
        <begin position="299"/>
        <end position="320"/>
    </location>
</feature>
<dbReference type="Proteomes" id="UP000695562">
    <property type="component" value="Unassembled WGS sequence"/>
</dbReference>
<evidence type="ECO:0000256" key="3">
    <source>
        <dbReference type="ARBA" id="ARBA00022989"/>
    </source>
</evidence>
<keyword evidence="2 6" id="KW-0812">Transmembrane</keyword>
<evidence type="ECO:0000256" key="6">
    <source>
        <dbReference type="SAM" id="Phobius"/>
    </source>
</evidence>
<keyword evidence="3 6" id="KW-1133">Transmembrane helix</keyword>
<organism evidence="8 9">
    <name type="scientific">Polysphondylium violaceum</name>
    <dbReference type="NCBI Taxonomy" id="133409"/>
    <lineage>
        <taxon>Eukaryota</taxon>
        <taxon>Amoebozoa</taxon>
        <taxon>Evosea</taxon>
        <taxon>Eumycetozoa</taxon>
        <taxon>Dictyostelia</taxon>
        <taxon>Dictyosteliales</taxon>
        <taxon>Dictyosteliaceae</taxon>
        <taxon>Polysphondylium</taxon>
    </lineage>
</organism>
<feature type="transmembrane region" description="Helical" evidence="6">
    <location>
        <begin position="489"/>
        <end position="509"/>
    </location>
</feature>
<feature type="transmembrane region" description="Helical" evidence="6">
    <location>
        <begin position="141"/>
        <end position="164"/>
    </location>
</feature>
<dbReference type="AlphaFoldDB" id="A0A8J4Q1S0"/>
<evidence type="ECO:0000256" key="2">
    <source>
        <dbReference type="ARBA" id="ARBA00022692"/>
    </source>
</evidence>
<dbReference type="EMBL" id="AJWJ01000038">
    <property type="protein sequence ID" value="KAF2077137.1"/>
    <property type="molecule type" value="Genomic_DNA"/>
</dbReference>
<reference evidence="8" key="1">
    <citation type="submission" date="2020-01" db="EMBL/GenBank/DDBJ databases">
        <title>Development of genomics and gene disruption for Polysphondylium violaceum indicates a role for the polyketide synthase stlB in stalk morphogenesis.</title>
        <authorList>
            <person name="Narita B."/>
            <person name="Kawabe Y."/>
            <person name="Kin K."/>
            <person name="Saito T."/>
            <person name="Gibbs R."/>
            <person name="Kuspa A."/>
            <person name="Muzny D."/>
            <person name="Queller D."/>
            <person name="Richards S."/>
            <person name="Strassman J."/>
            <person name="Sucgang R."/>
            <person name="Worley K."/>
            <person name="Schaap P."/>
        </authorList>
    </citation>
    <scope>NUCLEOTIDE SEQUENCE</scope>
    <source>
        <strain evidence="8">QSvi11</strain>
    </source>
</reference>
<accession>A0A8J4Q1S0</accession>
<dbReference type="PANTHER" id="PTHR12308:SF80">
    <property type="entry name" value="DUF590 FAMILY PROTEIN"/>
    <property type="match status" value="1"/>
</dbReference>
<dbReference type="GO" id="GO:0005254">
    <property type="term" value="F:chloride channel activity"/>
    <property type="evidence" value="ECO:0007669"/>
    <property type="project" value="TreeGrafter"/>
</dbReference>
<dbReference type="InterPro" id="IPR007632">
    <property type="entry name" value="Anoctamin"/>
</dbReference>
<feature type="transmembrane region" description="Helical" evidence="6">
    <location>
        <begin position="262"/>
        <end position="287"/>
    </location>
</feature>
<evidence type="ECO:0000313" key="8">
    <source>
        <dbReference type="EMBL" id="KAF2077137.1"/>
    </source>
</evidence>
<feature type="region of interest" description="Disordered" evidence="5">
    <location>
        <begin position="1"/>
        <end position="32"/>
    </location>
</feature>
<name>A0A8J4Q1S0_9MYCE</name>
<dbReference type="GO" id="GO:0016020">
    <property type="term" value="C:membrane"/>
    <property type="evidence" value="ECO:0007669"/>
    <property type="project" value="UniProtKB-SubCell"/>
</dbReference>
<evidence type="ECO:0000256" key="5">
    <source>
        <dbReference type="SAM" id="MobiDB-lite"/>
    </source>
</evidence>
<dbReference type="InterPro" id="IPR049452">
    <property type="entry name" value="Anoctamin_TM"/>
</dbReference>